<dbReference type="InterPro" id="IPR015683">
    <property type="entry name" value="Ionotropic_Glu_rcpt"/>
</dbReference>
<dbReference type="GO" id="GO:0045211">
    <property type="term" value="C:postsynaptic membrane"/>
    <property type="evidence" value="ECO:0007669"/>
    <property type="project" value="UniProtKB-SubCell"/>
</dbReference>
<feature type="transmembrane region" description="Helical" evidence="17">
    <location>
        <begin position="240"/>
        <end position="260"/>
    </location>
</feature>
<keyword evidence="8 17" id="KW-0472">Membrane</keyword>
<keyword evidence="11" id="KW-0628">Postsynaptic cell membrane</keyword>
<dbReference type="SUPFAM" id="SSF53850">
    <property type="entry name" value="Periplasmic binding protein-like II"/>
    <property type="match status" value="1"/>
</dbReference>
<feature type="domain" description="Ionotropic glutamate receptor C-terminal" evidence="18">
    <location>
        <begin position="10"/>
        <end position="217"/>
    </location>
</feature>
<keyword evidence="5 17" id="KW-1133">Transmembrane helix</keyword>
<feature type="non-terminal residue" evidence="19">
    <location>
        <position position="261"/>
    </location>
</feature>
<dbReference type="InterPro" id="IPR001320">
    <property type="entry name" value="Iontro_rcpt_C"/>
</dbReference>
<evidence type="ECO:0000256" key="1">
    <source>
        <dbReference type="ARBA" id="ARBA00004651"/>
    </source>
</evidence>
<evidence type="ECO:0000256" key="2">
    <source>
        <dbReference type="ARBA" id="ARBA00022448"/>
    </source>
</evidence>
<keyword evidence="6" id="KW-0770">Synapse</keyword>
<feature type="site" description="Crucial to convey clamshell closure to channel opening" evidence="16">
    <location>
        <position position="101"/>
    </location>
</feature>
<evidence type="ECO:0000259" key="18">
    <source>
        <dbReference type="SMART" id="SM00079"/>
    </source>
</evidence>
<evidence type="ECO:0000256" key="4">
    <source>
        <dbReference type="ARBA" id="ARBA00022692"/>
    </source>
</evidence>
<evidence type="ECO:0000256" key="5">
    <source>
        <dbReference type="ARBA" id="ARBA00022989"/>
    </source>
</evidence>
<dbReference type="InParanoid" id="C3Z3R0"/>
<evidence type="ECO:0000256" key="17">
    <source>
        <dbReference type="SAM" id="Phobius"/>
    </source>
</evidence>
<dbReference type="Pfam" id="PF00060">
    <property type="entry name" value="Lig_chan"/>
    <property type="match status" value="1"/>
</dbReference>
<keyword evidence="13" id="KW-0407">Ion channel</keyword>
<dbReference type="FunFam" id="1.10.287.70:FF:000143">
    <property type="entry name" value="Probable glutamate receptor"/>
    <property type="match status" value="1"/>
</dbReference>
<name>C3Z3R0_BRAFL</name>
<dbReference type="GO" id="GO:0038023">
    <property type="term" value="F:signaling receptor activity"/>
    <property type="evidence" value="ECO:0007669"/>
    <property type="project" value="InterPro"/>
</dbReference>
<keyword evidence="7" id="KW-0406">Ion transport</keyword>
<sequence>QVWLCTIAAFILVSAVLFLLHRIGTRKTSDDPSDGPDFNLRNTMWFVYGSFVQQGSGDLTIGRMPTRILTGVWWLFTLIIISSYTANLAAFLTVTRMDSPIRSFDDLASQTEIPYGTVTDTSIAQFLASSDVETYQRLWSFMKSENNSAALVRTAQEGFQRVRKVKGNSPVSVSASLQVTSLAGELFISVVIKIIHYILQLQDSGTLDKLRHKWWPKNGKCKLDQDGASSSSSALDLDNFAGVFCVLAIGVVLACAVALLE</sequence>
<organism>
    <name type="scientific">Branchiostoma floridae</name>
    <name type="common">Florida lancelet</name>
    <name type="synonym">Amphioxus</name>
    <dbReference type="NCBI Taxonomy" id="7739"/>
    <lineage>
        <taxon>Eukaryota</taxon>
        <taxon>Metazoa</taxon>
        <taxon>Chordata</taxon>
        <taxon>Cephalochordata</taxon>
        <taxon>Leptocardii</taxon>
        <taxon>Amphioxiformes</taxon>
        <taxon>Branchiostomatidae</taxon>
        <taxon>Branchiostoma</taxon>
    </lineage>
</organism>
<keyword evidence="2" id="KW-0813">Transport</keyword>
<dbReference type="InterPro" id="IPR001508">
    <property type="entry name" value="Iono_Glu_rcpt_met"/>
</dbReference>
<dbReference type="AlphaFoldDB" id="C3Z3R0"/>
<evidence type="ECO:0000313" key="19">
    <source>
        <dbReference type="EMBL" id="EEN52824.1"/>
    </source>
</evidence>
<evidence type="ECO:0000256" key="8">
    <source>
        <dbReference type="ARBA" id="ARBA00023136"/>
    </source>
</evidence>
<protein>
    <recommendedName>
        <fullName evidence="18">Ionotropic glutamate receptor C-terminal domain-containing protein</fullName>
    </recommendedName>
</protein>
<feature type="non-terminal residue" evidence="19">
    <location>
        <position position="1"/>
    </location>
</feature>
<dbReference type="eggNOG" id="KOG1054">
    <property type="taxonomic scope" value="Eukaryota"/>
</dbReference>
<feature type="transmembrane region" description="Helical" evidence="17">
    <location>
        <begin position="72"/>
        <end position="94"/>
    </location>
</feature>
<dbReference type="EMBL" id="GG666577">
    <property type="protein sequence ID" value="EEN52824.1"/>
    <property type="molecule type" value="Genomic_DNA"/>
</dbReference>
<feature type="binding site" evidence="15">
    <location>
        <position position="122"/>
    </location>
    <ligand>
        <name>L-glutamate</name>
        <dbReference type="ChEBI" id="CHEBI:29985"/>
    </ligand>
</feature>
<proteinExistence type="predicted"/>
<keyword evidence="12" id="KW-1071">Ligand-gated ion channel</keyword>
<dbReference type="SMART" id="SM00079">
    <property type="entry name" value="PBPe"/>
    <property type="match status" value="1"/>
</dbReference>
<dbReference type="PRINTS" id="PR00177">
    <property type="entry name" value="NMDARECEPTOR"/>
</dbReference>
<evidence type="ECO:0000256" key="10">
    <source>
        <dbReference type="ARBA" id="ARBA00023180"/>
    </source>
</evidence>
<keyword evidence="10" id="KW-0325">Glycoprotein</keyword>
<evidence type="ECO:0000256" key="12">
    <source>
        <dbReference type="ARBA" id="ARBA00023286"/>
    </source>
</evidence>
<evidence type="ECO:0000256" key="7">
    <source>
        <dbReference type="ARBA" id="ARBA00023065"/>
    </source>
</evidence>
<evidence type="ECO:0000256" key="6">
    <source>
        <dbReference type="ARBA" id="ARBA00023018"/>
    </source>
</evidence>
<gene>
    <name evidence="19" type="ORF">BRAFLDRAFT_147737</name>
</gene>
<dbReference type="PANTHER" id="PTHR18966">
    <property type="entry name" value="IONOTROPIC GLUTAMATE RECEPTOR"/>
    <property type="match status" value="1"/>
</dbReference>
<evidence type="ECO:0000256" key="13">
    <source>
        <dbReference type="ARBA" id="ARBA00023303"/>
    </source>
</evidence>
<evidence type="ECO:0000256" key="9">
    <source>
        <dbReference type="ARBA" id="ARBA00023170"/>
    </source>
</evidence>
<dbReference type="STRING" id="7739.C3Z3R0"/>
<evidence type="ECO:0000256" key="14">
    <source>
        <dbReference type="ARBA" id="ARBA00034100"/>
    </source>
</evidence>
<evidence type="ECO:0000256" key="11">
    <source>
        <dbReference type="ARBA" id="ARBA00023257"/>
    </source>
</evidence>
<keyword evidence="4 17" id="KW-0812">Transmembrane</keyword>
<evidence type="ECO:0000256" key="3">
    <source>
        <dbReference type="ARBA" id="ARBA00022475"/>
    </source>
</evidence>
<dbReference type="GO" id="GO:0015276">
    <property type="term" value="F:ligand-gated monoatomic ion channel activity"/>
    <property type="evidence" value="ECO:0007669"/>
    <property type="project" value="InterPro"/>
</dbReference>
<accession>C3Z3R0</accession>
<evidence type="ECO:0000256" key="15">
    <source>
        <dbReference type="PIRSR" id="PIRSR601508-1"/>
    </source>
</evidence>
<dbReference type="Gene3D" id="1.10.287.70">
    <property type="match status" value="1"/>
</dbReference>
<keyword evidence="3" id="KW-1003">Cell membrane</keyword>
<reference evidence="19" key="1">
    <citation type="journal article" date="2008" name="Nature">
        <title>The amphioxus genome and the evolution of the chordate karyotype.</title>
        <authorList>
            <consortium name="US DOE Joint Genome Institute (JGI-PGF)"/>
            <person name="Putnam N.H."/>
            <person name="Butts T."/>
            <person name="Ferrier D.E.K."/>
            <person name="Furlong R.F."/>
            <person name="Hellsten U."/>
            <person name="Kawashima T."/>
            <person name="Robinson-Rechavi M."/>
            <person name="Shoguchi E."/>
            <person name="Terry A."/>
            <person name="Yu J.-K."/>
            <person name="Benito-Gutierrez E.L."/>
            <person name="Dubchak I."/>
            <person name="Garcia-Fernandez J."/>
            <person name="Gibson-Brown J.J."/>
            <person name="Grigoriev I.V."/>
            <person name="Horton A.C."/>
            <person name="de Jong P.J."/>
            <person name="Jurka J."/>
            <person name="Kapitonov V.V."/>
            <person name="Kohara Y."/>
            <person name="Kuroki Y."/>
            <person name="Lindquist E."/>
            <person name="Lucas S."/>
            <person name="Osoegawa K."/>
            <person name="Pennacchio L.A."/>
            <person name="Salamov A.A."/>
            <person name="Satou Y."/>
            <person name="Sauka-Spengler T."/>
            <person name="Schmutz J."/>
            <person name="Shin-I T."/>
            <person name="Toyoda A."/>
            <person name="Bronner-Fraser M."/>
            <person name="Fujiyama A."/>
            <person name="Holland L.Z."/>
            <person name="Holland P.W.H."/>
            <person name="Satoh N."/>
            <person name="Rokhsar D.S."/>
        </authorList>
    </citation>
    <scope>NUCLEOTIDE SEQUENCE [LARGE SCALE GENOMIC DNA]</scope>
    <source>
        <strain evidence="19">S238N-H82</strain>
        <tissue evidence="19">Testes</tissue>
    </source>
</reference>
<keyword evidence="9" id="KW-0675">Receptor</keyword>
<comment type="subcellular location">
    <subcellularLocation>
        <location evidence="1">Cell membrane</location>
        <topology evidence="1">Multi-pass membrane protein</topology>
    </subcellularLocation>
    <subcellularLocation>
        <location evidence="14">Postsynaptic cell membrane</location>
    </subcellularLocation>
</comment>
<evidence type="ECO:0000256" key="16">
    <source>
        <dbReference type="PIRSR" id="PIRSR601508-2"/>
    </source>
</evidence>